<accession>A0A8X8YHV5</accession>
<evidence type="ECO:0000256" key="3">
    <source>
        <dbReference type="ARBA" id="ARBA00022692"/>
    </source>
</evidence>
<dbReference type="PANTHER" id="PTHR33730">
    <property type="entry name" value="OS05G0542732 PROTEIN-RELATED"/>
    <property type="match status" value="1"/>
</dbReference>
<sequence length="248" mass="26860">MSVEHISTHDRAFGHNGSGQAKSHTILLLTKRSAISFRRQGSSGFVWDDKFLAGEFNKLANERKEKEESSSGSKENKENPATSAVNKSPPPPQPAGLVIDRSRSNGGRGFRTGKVSPAVEPPSPRVSAFGCCGAFGKGEKTRRRPPKSEPEEKSQISLELIIESAIEAFHYLSKFMVLSGLMVLAESWEGNNACQQWQFIHCDAQGSNVAIVNMAKQGFSGTISPAFANLTSLRTLVLSDNKLTGDIP</sequence>
<evidence type="ECO:0000256" key="8">
    <source>
        <dbReference type="SAM" id="MobiDB-lite"/>
    </source>
</evidence>
<proteinExistence type="predicted"/>
<keyword evidence="4" id="KW-0732">Signal</keyword>
<gene>
    <name evidence="9" type="ORF">SASPL_107960</name>
</gene>
<keyword evidence="7" id="KW-0472">Membrane</keyword>
<evidence type="ECO:0000256" key="6">
    <source>
        <dbReference type="ARBA" id="ARBA00022989"/>
    </source>
</evidence>
<evidence type="ECO:0000256" key="2">
    <source>
        <dbReference type="ARBA" id="ARBA00022614"/>
    </source>
</evidence>
<dbReference type="GO" id="GO:0016020">
    <property type="term" value="C:membrane"/>
    <property type="evidence" value="ECO:0007669"/>
    <property type="project" value="UniProtKB-SubCell"/>
</dbReference>
<protein>
    <submittedName>
        <fullName evidence="9">Uncharacterized protein</fullName>
    </submittedName>
</protein>
<organism evidence="9">
    <name type="scientific">Salvia splendens</name>
    <name type="common">Scarlet sage</name>
    <dbReference type="NCBI Taxonomy" id="180675"/>
    <lineage>
        <taxon>Eukaryota</taxon>
        <taxon>Viridiplantae</taxon>
        <taxon>Streptophyta</taxon>
        <taxon>Embryophyta</taxon>
        <taxon>Tracheophyta</taxon>
        <taxon>Spermatophyta</taxon>
        <taxon>Magnoliopsida</taxon>
        <taxon>eudicotyledons</taxon>
        <taxon>Gunneridae</taxon>
        <taxon>Pentapetalae</taxon>
        <taxon>asterids</taxon>
        <taxon>lamiids</taxon>
        <taxon>Lamiales</taxon>
        <taxon>Lamiaceae</taxon>
        <taxon>Nepetoideae</taxon>
        <taxon>Mentheae</taxon>
        <taxon>Salviinae</taxon>
        <taxon>Salvia</taxon>
        <taxon>Salvia subgen. Calosphace</taxon>
        <taxon>core Calosphace</taxon>
    </lineage>
</organism>
<evidence type="ECO:0000313" key="9">
    <source>
        <dbReference type="EMBL" id="KAG6429903.1"/>
    </source>
</evidence>
<keyword evidence="10" id="KW-1185">Reference proteome</keyword>
<evidence type="ECO:0000313" key="10">
    <source>
        <dbReference type="Proteomes" id="UP000298416"/>
    </source>
</evidence>
<dbReference type="Pfam" id="PF15697">
    <property type="entry name" value="DUF4666"/>
    <property type="match status" value="1"/>
</dbReference>
<dbReference type="InterPro" id="IPR032675">
    <property type="entry name" value="LRR_dom_sf"/>
</dbReference>
<feature type="region of interest" description="Disordered" evidence="8">
    <location>
        <begin position="1"/>
        <end position="22"/>
    </location>
</feature>
<evidence type="ECO:0000256" key="5">
    <source>
        <dbReference type="ARBA" id="ARBA00022737"/>
    </source>
</evidence>
<comment type="caution">
    <text evidence="9">The sequence shown here is derived from an EMBL/GenBank/DDBJ whole genome shotgun (WGS) entry which is preliminary data.</text>
</comment>
<comment type="subcellular location">
    <subcellularLocation>
        <location evidence="1">Membrane</location>
        <topology evidence="1">Single-pass membrane protein</topology>
    </subcellularLocation>
</comment>
<dbReference type="InterPro" id="IPR031421">
    <property type="entry name" value="DUF4666"/>
</dbReference>
<reference evidence="9" key="1">
    <citation type="submission" date="2018-01" db="EMBL/GenBank/DDBJ databases">
        <authorList>
            <person name="Mao J.F."/>
        </authorList>
    </citation>
    <scope>NUCLEOTIDE SEQUENCE</scope>
    <source>
        <strain evidence="9">Huo1</strain>
        <tissue evidence="9">Leaf</tissue>
    </source>
</reference>
<keyword evidence="2" id="KW-0433">Leucine-rich repeat</keyword>
<feature type="compositionally biased region" description="Basic and acidic residues" evidence="8">
    <location>
        <begin position="61"/>
        <end position="78"/>
    </location>
</feature>
<keyword evidence="5" id="KW-0677">Repeat</keyword>
<dbReference type="FunFam" id="3.80.10.10:FF:000129">
    <property type="entry name" value="Leucine-rich repeat receptor-like kinase"/>
    <property type="match status" value="1"/>
</dbReference>
<dbReference type="PANTHER" id="PTHR33730:SF39">
    <property type="entry name" value="MAPK KINASE SUBSTRATE PROTEIN"/>
    <property type="match status" value="1"/>
</dbReference>
<dbReference type="EMBL" id="PNBA02000003">
    <property type="protein sequence ID" value="KAG6429903.1"/>
    <property type="molecule type" value="Genomic_DNA"/>
</dbReference>
<dbReference type="SUPFAM" id="SSF52058">
    <property type="entry name" value="L domain-like"/>
    <property type="match status" value="1"/>
</dbReference>
<dbReference type="Gene3D" id="3.80.10.10">
    <property type="entry name" value="Ribonuclease Inhibitor"/>
    <property type="match status" value="1"/>
</dbReference>
<evidence type="ECO:0000256" key="7">
    <source>
        <dbReference type="ARBA" id="ARBA00023136"/>
    </source>
</evidence>
<dbReference type="Proteomes" id="UP000298416">
    <property type="component" value="Unassembled WGS sequence"/>
</dbReference>
<name>A0A8X8YHV5_SALSN</name>
<keyword evidence="6" id="KW-1133">Transmembrane helix</keyword>
<feature type="region of interest" description="Disordered" evidence="8">
    <location>
        <begin position="61"/>
        <end position="123"/>
    </location>
</feature>
<evidence type="ECO:0000256" key="1">
    <source>
        <dbReference type="ARBA" id="ARBA00004167"/>
    </source>
</evidence>
<dbReference type="AlphaFoldDB" id="A0A8X8YHV5"/>
<evidence type="ECO:0000256" key="4">
    <source>
        <dbReference type="ARBA" id="ARBA00022729"/>
    </source>
</evidence>
<reference evidence="9" key="2">
    <citation type="submission" date="2020-08" db="EMBL/GenBank/DDBJ databases">
        <title>Plant Genome Project.</title>
        <authorList>
            <person name="Zhang R.-G."/>
        </authorList>
    </citation>
    <scope>NUCLEOTIDE SEQUENCE</scope>
    <source>
        <strain evidence="9">Huo1</strain>
        <tissue evidence="9">Leaf</tissue>
    </source>
</reference>
<keyword evidence="3" id="KW-0812">Transmembrane</keyword>
<feature type="compositionally biased region" description="Basic and acidic residues" evidence="8">
    <location>
        <begin position="1"/>
        <end position="13"/>
    </location>
</feature>